<keyword evidence="1" id="KW-0805">Transcription regulation</keyword>
<dbReference type="Gene3D" id="3.40.50.2300">
    <property type="match status" value="2"/>
</dbReference>
<feature type="domain" description="HTH lacI-type" evidence="4">
    <location>
        <begin position="2"/>
        <end position="56"/>
    </location>
</feature>
<accession>A0A510Y494</accession>
<gene>
    <name evidence="5" type="primary">lacI</name>
    <name evidence="5" type="ORF">MHA01_10710</name>
</gene>
<dbReference type="InterPro" id="IPR010982">
    <property type="entry name" value="Lambda_DNA-bd_dom_sf"/>
</dbReference>
<dbReference type="CDD" id="cd06267">
    <property type="entry name" value="PBP1_LacI_sugar_binding-like"/>
    <property type="match status" value="1"/>
</dbReference>
<dbReference type="Proteomes" id="UP000321051">
    <property type="component" value="Unassembled WGS sequence"/>
</dbReference>
<proteinExistence type="predicted"/>
<dbReference type="PANTHER" id="PTHR30146:SF109">
    <property type="entry name" value="HTH-TYPE TRANSCRIPTIONAL REGULATOR GALS"/>
    <property type="match status" value="1"/>
</dbReference>
<evidence type="ECO:0000256" key="3">
    <source>
        <dbReference type="ARBA" id="ARBA00023163"/>
    </source>
</evidence>
<dbReference type="Pfam" id="PF13377">
    <property type="entry name" value="Peripla_BP_3"/>
    <property type="match status" value="1"/>
</dbReference>
<dbReference type="SUPFAM" id="SSF53822">
    <property type="entry name" value="Periplasmic binding protein-like I"/>
    <property type="match status" value="1"/>
</dbReference>
<evidence type="ECO:0000313" key="6">
    <source>
        <dbReference type="Proteomes" id="UP000321051"/>
    </source>
</evidence>
<dbReference type="AlphaFoldDB" id="A0A510Y494"/>
<keyword evidence="3" id="KW-0804">Transcription</keyword>
<dbReference type="InterPro" id="IPR000843">
    <property type="entry name" value="HTH_LacI"/>
</dbReference>
<evidence type="ECO:0000259" key="4">
    <source>
        <dbReference type="PROSITE" id="PS50932"/>
    </source>
</evidence>
<evidence type="ECO:0000313" key="5">
    <source>
        <dbReference type="EMBL" id="GEK58166.1"/>
    </source>
</evidence>
<organism evidence="5 6">
    <name type="scientific">Marinococcus halophilus</name>
    <dbReference type="NCBI Taxonomy" id="1371"/>
    <lineage>
        <taxon>Bacteria</taxon>
        <taxon>Bacillati</taxon>
        <taxon>Bacillota</taxon>
        <taxon>Bacilli</taxon>
        <taxon>Bacillales</taxon>
        <taxon>Bacillaceae</taxon>
        <taxon>Marinococcus</taxon>
    </lineage>
</organism>
<dbReference type="SMART" id="SM00354">
    <property type="entry name" value="HTH_LACI"/>
    <property type="match status" value="1"/>
</dbReference>
<dbReference type="Pfam" id="PF00356">
    <property type="entry name" value="LacI"/>
    <property type="match status" value="1"/>
</dbReference>
<dbReference type="CDD" id="cd01392">
    <property type="entry name" value="HTH_LacI"/>
    <property type="match status" value="1"/>
</dbReference>
<dbReference type="Gene3D" id="1.10.260.40">
    <property type="entry name" value="lambda repressor-like DNA-binding domains"/>
    <property type="match status" value="1"/>
</dbReference>
<dbReference type="RefSeq" id="WP_158219118.1">
    <property type="nucleotide sequence ID" value="NZ_BJUN01000005.1"/>
</dbReference>
<dbReference type="InterPro" id="IPR046335">
    <property type="entry name" value="LacI/GalR-like_sensor"/>
</dbReference>
<dbReference type="PROSITE" id="PS50932">
    <property type="entry name" value="HTH_LACI_2"/>
    <property type="match status" value="1"/>
</dbReference>
<keyword evidence="6" id="KW-1185">Reference proteome</keyword>
<reference evidence="5 6" key="1">
    <citation type="submission" date="2019-07" db="EMBL/GenBank/DDBJ databases">
        <title>Whole genome shotgun sequence of Marinococcus halophilus NBRC 102359.</title>
        <authorList>
            <person name="Hosoyama A."/>
            <person name="Uohara A."/>
            <person name="Ohji S."/>
            <person name="Ichikawa N."/>
        </authorList>
    </citation>
    <scope>NUCLEOTIDE SEQUENCE [LARGE SCALE GENOMIC DNA]</scope>
    <source>
        <strain evidence="5 6">NBRC 102359</strain>
    </source>
</reference>
<dbReference type="SUPFAM" id="SSF47413">
    <property type="entry name" value="lambda repressor-like DNA-binding domains"/>
    <property type="match status" value="1"/>
</dbReference>
<sequence length="342" mass="37325">MTSIKQIAKEVGASVSTVSRALNGYHDVNPKTREKVIEAARNLNYFPSSAARSLVTKRTYMIGLFFGDNVNSGFEDPFFQKVLSAIRELVGDAGYDLLVFTNKNKERATYTTLCRERGVDGTILILTGREKQVNSQLTDLQNSGIPCVAIDVPLEGDRCTYVESDNFLGMKKAVSYLAGLGHRQIAFIGGDEVSKISLDRLNGYRSGLNDAGISYDPDLIEMGYYAKEYAELAVKNILKKNKKVTAFVCASDVMAFAAIETLQEEGCSVPGEASVIGFDDVNEAAGYHIPLTTVKQNKEEIGRAATEQLLKIIEDPALSPSPIMIPCELIVRQSAAEAPKKT</sequence>
<dbReference type="STRING" id="1371.GCA_900166605_02576"/>
<name>A0A510Y494_MARHA</name>
<dbReference type="InterPro" id="IPR028082">
    <property type="entry name" value="Peripla_BP_I"/>
</dbReference>
<dbReference type="PANTHER" id="PTHR30146">
    <property type="entry name" value="LACI-RELATED TRANSCRIPTIONAL REPRESSOR"/>
    <property type="match status" value="1"/>
</dbReference>
<dbReference type="GO" id="GO:0000976">
    <property type="term" value="F:transcription cis-regulatory region binding"/>
    <property type="evidence" value="ECO:0007669"/>
    <property type="project" value="TreeGrafter"/>
</dbReference>
<dbReference type="EMBL" id="BJUN01000005">
    <property type="protein sequence ID" value="GEK58166.1"/>
    <property type="molecule type" value="Genomic_DNA"/>
</dbReference>
<dbReference type="GO" id="GO:0003700">
    <property type="term" value="F:DNA-binding transcription factor activity"/>
    <property type="evidence" value="ECO:0007669"/>
    <property type="project" value="TreeGrafter"/>
</dbReference>
<comment type="caution">
    <text evidence="5">The sequence shown here is derived from an EMBL/GenBank/DDBJ whole genome shotgun (WGS) entry which is preliminary data.</text>
</comment>
<protein>
    <submittedName>
        <fullName evidence="5">LacI family transcriptional regulator</fullName>
    </submittedName>
</protein>
<keyword evidence="2" id="KW-0238">DNA-binding</keyword>
<evidence type="ECO:0000256" key="2">
    <source>
        <dbReference type="ARBA" id="ARBA00023125"/>
    </source>
</evidence>
<evidence type="ECO:0000256" key="1">
    <source>
        <dbReference type="ARBA" id="ARBA00023015"/>
    </source>
</evidence>